<dbReference type="Proteomes" id="UP000298663">
    <property type="component" value="Unassembled WGS sequence"/>
</dbReference>
<dbReference type="InterPro" id="IPR007284">
    <property type="entry name" value="Ground-like_dom"/>
</dbReference>
<feature type="region of interest" description="Disordered" evidence="1">
    <location>
        <begin position="51"/>
        <end position="118"/>
    </location>
</feature>
<feature type="compositionally biased region" description="Polar residues" evidence="1">
    <location>
        <begin position="11"/>
        <end position="21"/>
    </location>
</feature>
<feature type="compositionally biased region" description="Gly residues" evidence="1">
    <location>
        <begin position="147"/>
        <end position="182"/>
    </location>
</feature>
<feature type="compositionally biased region" description="Polar residues" evidence="1">
    <location>
        <begin position="51"/>
        <end position="61"/>
    </location>
</feature>
<dbReference type="EMBL" id="AZBU02000003">
    <property type="protein sequence ID" value="TKR88774.1"/>
    <property type="molecule type" value="Genomic_DNA"/>
</dbReference>
<feature type="compositionally biased region" description="Low complexity" evidence="1">
    <location>
        <begin position="206"/>
        <end position="215"/>
    </location>
</feature>
<dbReference type="PANTHER" id="PTHR31967:SF14">
    <property type="entry name" value="GROUND-LIKE DOMAIN-CONTAINING PROTEIN"/>
    <property type="match status" value="1"/>
</dbReference>
<feature type="region of interest" description="Disordered" evidence="1">
    <location>
        <begin position="145"/>
        <end position="227"/>
    </location>
</feature>
<accession>A0A4U5NZM9</accession>
<dbReference type="Pfam" id="PF04155">
    <property type="entry name" value="Ground-like"/>
    <property type="match status" value="1"/>
</dbReference>
<evidence type="ECO:0000256" key="1">
    <source>
        <dbReference type="SAM" id="MobiDB-lite"/>
    </source>
</evidence>
<dbReference type="AlphaFoldDB" id="A0A4U5NZM9"/>
<feature type="compositionally biased region" description="Basic residues" evidence="1">
    <location>
        <begin position="192"/>
        <end position="205"/>
    </location>
</feature>
<evidence type="ECO:0000313" key="4">
    <source>
        <dbReference type="Proteomes" id="UP000298663"/>
    </source>
</evidence>
<keyword evidence="4" id="KW-1185">Reference proteome</keyword>
<feature type="region of interest" description="Disordered" evidence="1">
    <location>
        <begin position="10"/>
        <end position="36"/>
    </location>
</feature>
<gene>
    <name evidence="3" type="ORF">L596_012963</name>
</gene>
<evidence type="ECO:0000313" key="3">
    <source>
        <dbReference type="EMBL" id="TKR88774.1"/>
    </source>
</evidence>
<reference evidence="3 4" key="1">
    <citation type="journal article" date="2015" name="Genome Biol.">
        <title>Comparative genomics of Steinernema reveals deeply conserved gene regulatory networks.</title>
        <authorList>
            <person name="Dillman A.R."/>
            <person name="Macchietto M."/>
            <person name="Porter C.F."/>
            <person name="Rogers A."/>
            <person name="Williams B."/>
            <person name="Antoshechkin I."/>
            <person name="Lee M.M."/>
            <person name="Goodwin Z."/>
            <person name="Lu X."/>
            <person name="Lewis E.E."/>
            <person name="Goodrich-Blair H."/>
            <person name="Stock S.P."/>
            <person name="Adams B.J."/>
            <person name="Sternberg P.W."/>
            <person name="Mortazavi A."/>
        </authorList>
    </citation>
    <scope>NUCLEOTIDE SEQUENCE [LARGE SCALE GENOMIC DNA]</scope>
    <source>
        <strain evidence="3 4">ALL</strain>
    </source>
</reference>
<comment type="caution">
    <text evidence="3">The sequence shown here is derived from an EMBL/GenBank/DDBJ whole genome shotgun (WGS) entry which is preliminary data.</text>
</comment>
<name>A0A4U5NZM9_STECR</name>
<proteinExistence type="predicted"/>
<protein>
    <recommendedName>
        <fullName evidence="2">Ground-like domain-containing protein</fullName>
    </recommendedName>
</protein>
<organism evidence="3 4">
    <name type="scientific">Steinernema carpocapsae</name>
    <name type="common">Entomopathogenic nematode</name>
    <dbReference type="NCBI Taxonomy" id="34508"/>
    <lineage>
        <taxon>Eukaryota</taxon>
        <taxon>Metazoa</taxon>
        <taxon>Ecdysozoa</taxon>
        <taxon>Nematoda</taxon>
        <taxon>Chromadorea</taxon>
        <taxon>Rhabditida</taxon>
        <taxon>Tylenchina</taxon>
        <taxon>Panagrolaimomorpha</taxon>
        <taxon>Strongyloidoidea</taxon>
        <taxon>Steinernematidae</taxon>
        <taxon>Steinernema</taxon>
    </lineage>
</organism>
<dbReference type="OrthoDB" id="5854129at2759"/>
<feature type="domain" description="Ground-like" evidence="2">
    <location>
        <begin position="283"/>
        <end position="365"/>
    </location>
</feature>
<reference evidence="3 4" key="2">
    <citation type="journal article" date="2019" name="G3 (Bethesda)">
        <title>Hybrid Assembly of the Genome of the Entomopathogenic Nematode Steinernema carpocapsae Identifies the X-Chromosome.</title>
        <authorList>
            <person name="Serra L."/>
            <person name="Macchietto M."/>
            <person name="Macias-Munoz A."/>
            <person name="McGill C.J."/>
            <person name="Rodriguez I.M."/>
            <person name="Rodriguez B."/>
            <person name="Murad R."/>
            <person name="Mortazavi A."/>
        </authorList>
    </citation>
    <scope>NUCLEOTIDE SEQUENCE [LARGE SCALE GENOMIC DNA]</scope>
    <source>
        <strain evidence="3 4">ALL</strain>
    </source>
</reference>
<evidence type="ECO:0000259" key="2">
    <source>
        <dbReference type="Pfam" id="PF04155"/>
    </source>
</evidence>
<sequence length="413" mass="42000">MERRTIKLLFNFSQENTNQDQKSVDKLPTTKMSPTTLNMPVAAEAVAVAKTTANPQASESFPNKLPAFQTTTSSSSHRRGGGDSGAGDQNEGGDGEDQPSGAQPPGPPKFGIHTPMSIGEASGGVVGSVSMVNIGDVGAAAEAAAAGGDGSGSQGASLGPGGGVGGGDAGGGGDLGQGGGDGPQYRTGPPGKKGRGKGKKGKKGKQPPGVSPPGAAGAGGAEAGKGESVLTKAKTTGFVPSGGDPHDIHKGKMGAFASAIVGKYYYAPKQDLPLPKCFHNPTGYVCCNFKLNSIMESTYKTLRKNPKFNACNVGVIATAIQKKAEMEFQTPFESIAALEDFAQKVHFSGDMVCKIEIDGKYILAYATPYHAEKAIDPEVLAGHKKIDNEDETGAVVAGEGGGASKFLAHSMFV</sequence>
<dbReference type="PANTHER" id="PTHR31967">
    <property type="entry name" value="GROUNDHOG (HEDGEHOG-LIKE FAMILY)-RELATED"/>
    <property type="match status" value="1"/>
</dbReference>
<dbReference type="STRING" id="34508.A0A4U5NZM9"/>